<gene>
    <name evidence="4" type="primary">20344471</name>
    <name evidence="3" type="ORF">GGTG_04013</name>
</gene>
<keyword evidence="5" id="KW-1185">Reference proteome</keyword>
<dbReference type="PANTHER" id="PTHR33112">
    <property type="entry name" value="DOMAIN PROTEIN, PUTATIVE-RELATED"/>
    <property type="match status" value="1"/>
</dbReference>
<feature type="domain" description="Heterokaryon incompatibility" evidence="2">
    <location>
        <begin position="815"/>
        <end position="977"/>
    </location>
</feature>
<dbReference type="eggNOG" id="ENOG502SNM0">
    <property type="taxonomic scope" value="Eukaryota"/>
</dbReference>
<sequence length="1514" mass="169667">MDNFRGSPPGSPGSPGRSAPESSASPQISNSTEMHASEAWKAIERLQPDLERALATGNVSLEKEVQYRFLIAEGCLALGAASQQMEESRLMLAAEHLDAVLRHTPGDFSQRPKALLLFCRVEFERHVLTNSRHSLSMSVKHGREAQRVADTLRLREHDVALYIDILVALGHSLSHQNVLCGDADDLDESIACRRQILACAAVNSETYMLALNNLASVLDRRHRDGRADEDWQEAVRLLRQLVASTPPDSALHRIGITQLGFLQERRYQETKSLQDLNEAMRQLKISECLLDDGHINDGRDSLLQYLAALHRDRHVHTADIDDLRQVTHYLNLRFHSLSPDHALKPDCLHQLLLSAHLYISSSHSLEVFEATMAVCKEAMSTMPIAYPGREEIGDTYTKMLGRLYAASGKLEHLDELLACVTTAVHRWSAMRVAGHTEQDVTVRGGHLSVKGLLGLVRRLRCTPPDSHARQLAEDEIHGVFLSTADYVDPKGIGFRPTFLYQLITYRTVILVCAAEDGISLDEDQIRLLLDAPNQEWEDRGVPVAREDWEREELRDKPFDDRDTRVRRIAKMALIHTLMGYKSNRPVSREEFIAREQRLEAEAFEQAMDKGGFPNSKLCRSCRTFLKFLHVTEAGFEFDSAGSLLPLLGDWRVLLFCRDHCALCRSLASLLTTPQGELEVDLGQTDEHARALTGSCGRLPTGDSFLRVMYGVTPVGELVLATEGSFRRTMRQGWEVADGLPLQEVMADPDGPICTTEGGQLVNPRQLQTWLRDCDYNHGRTCNHPRPGERIRMEIPLMCIDVVKDCLVDTTSKERYLALSYTWGQVDMHMTLRKNVAERRRPGGLAAVPFPRTIRDAIQLVRLMGERLLWIDAVCIVQDDQDQKARDIPRMDVVYGNAFVTIAAMYGDSADAGLPGVVPGSRTPQKSESFTVTRRSPALEHDPSSDENEDAHIVQTPRPFYLQLKRSTWNTRGWILQEHLLSRRCFFFTQDAVYFQCSKTTTSEGGVDQDLDAHFHGDAVPSTLRQHNHTNPLATMHSWHDLGTPLMMHRSLRAYMALVGLYTRRKFTHKSDIIDGFRGVLAVFDEYWSGYSTIDATALHGIPQAVFLHALLWSPADRIPRRGAKVMTLDDAKYEPGDVDLRFPSWSWAGWDGPVDFRLFEWLTRPHEQPIALARSIELDGRQVFPCPDDQSRVPTTDRPKPTETQVQTQTFATADAQDREADHATPDPGACDSSGAKASALEDGAGQVDQNVVDAEKEDAEKEDAEKEDAEKEDAEKEDAEKEDAEKEDAEKEVAKEDAIRKSSKGKEKETLPGDWVRNLAKDAKTWCDPDTGKTWVFGPEATRPGGQHRPPPAANVLVMTAPVASLESFTVDPHKEYFSLPDQPHVRGPQSVRRIRDRNGAHCGLWWQQYHYQWVGTGLFRDTEGELKMVGVSAYPVGIEPRRGFGHVGGAISIFDDEVFTRGSVLKQGLVNVLVIDGRDVARFGAACRCTVALIHPQAWEEAGPTEEVIRIA</sequence>
<organism evidence="3">
    <name type="scientific">Gaeumannomyces tritici (strain R3-111a-1)</name>
    <name type="common">Wheat and barley take-all root rot fungus</name>
    <name type="synonym">Gaeumannomyces graminis var. tritici</name>
    <dbReference type="NCBI Taxonomy" id="644352"/>
    <lineage>
        <taxon>Eukaryota</taxon>
        <taxon>Fungi</taxon>
        <taxon>Dikarya</taxon>
        <taxon>Ascomycota</taxon>
        <taxon>Pezizomycotina</taxon>
        <taxon>Sordariomycetes</taxon>
        <taxon>Sordariomycetidae</taxon>
        <taxon>Magnaporthales</taxon>
        <taxon>Magnaporthaceae</taxon>
        <taxon>Gaeumannomyces</taxon>
    </lineage>
</organism>
<dbReference type="STRING" id="644352.J3NRW5"/>
<feature type="compositionally biased region" description="Basic and acidic residues" evidence="1">
    <location>
        <begin position="1189"/>
        <end position="1201"/>
    </location>
</feature>
<proteinExistence type="predicted"/>
<evidence type="ECO:0000256" key="1">
    <source>
        <dbReference type="SAM" id="MobiDB-lite"/>
    </source>
</evidence>
<reference evidence="5" key="1">
    <citation type="submission" date="2010-07" db="EMBL/GenBank/DDBJ databases">
        <title>The genome sequence of Gaeumannomyces graminis var. tritici strain R3-111a-1.</title>
        <authorList>
            <consortium name="The Broad Institute Genome Sequencing Platform"/>
            <person name="Ma L.-J."/>
            <person name="Dead R."/>
            <person name="Young S."/>
            <person name="Zeng Q."/>
            <person name="Koehrsen M."/>
            <person name="Alvarado L."/>
            <person name="Berlin A."/>
            <person name="Chapman S.B."/>
            <person name="Chen Z."/>
            <person name="Freedman E."/>
            <person name="Gellesch M."/>
            <person name="Goldberg J."/>
            <person name="Griggs A."/>
            <person name="Gujja S."/>
            <person name="Heilman E.R."/>
            <person name="Heiman D."/>
            <person name="Hepburn T."/>
            <person name="Howarth C."/>
            <person name="Jen D."/>
            <person name="Larson L."/>
            <person name="Mehta T."/>
            <person name="Neiman D."/>
            <person name="Pearson M."/>
            <person name="Roberts A."/>
            <person name="Saif S."/>
            <person name="Shea T."/>
            <person name="Shenoy N."/>
            <person name="Sisk P."/>
            <person name="Stolte C."/>
            <person name="Sykes S."/>
            <person name="Walk T."/>
            <person name="White J."/>
            <person name="Yandava C."/>
            <person name="Haas B."/>
            <person name="Nusbaum C."/>
            <person name="Birren B."/>
        </authorList>
    </citation>
    <scope>NUCLEOTIDE SEQUENCE [LARGE SCALE GENOMIC DNA]</scope>
    <source>
        <strain evidence="5">R3-111a-1</strain>
    </source>
</reference>
<feature type="region of interest" description="Disordered" evidence="1">
    <location>
        <begin position="915"/>
        <end position="951"/>
    </location>
</feature>
<reference evidence="3" key="2">
    <citation type="submission" date="2010-07" db="EMBL/GenBank/DDBJ databases">
        <authorList>
            <consortium name="The Broad Institute Genome Sequencing Platform"/>
            <consortium name="Broad Institute Genome Sequencing Center for Infectious Disease"/>
            <person name="Ma L.-J."/>
            <person name="Dead R."/>
            <person name="Young S."/>
            <person name="Zeng Q."/>
            <person name="Koehrsen M."/>
            <person name="Alvarado L."/>
            <person name="Berlin A."/>
            <person name="Chapman S.B."/>
            <person name="Chen Z."/>
            <person name="Freedman E."/>
            <person name="Gellesch M."/>
            <person name="Goldberg J."/>
            <person name="Griggs A."/>
            <person name="Gujja S."/>
            <person name="Heilman E.R."/>
            <person name="Heiman D."/>
            <person name="Hepburn T."/>
            <person name="Howarth C."/>
            <person name="Jen D."/>
            <person name="Larson L."/>
            <person name="Mehta T."/>
            <person name="Neiman D."/>
            <person name="Pearson M."/>
            <person name="Roberts A."/>
            <person name="Saif S."/>
            <person name="Shea T."/>
            <person name="Shenoy N."/>
            <person name="Sisk P."/>
            <person name="Stolte C."/>
            <person name="Sykes S."/>
            <person name="Walk T."/>
            <person name="White J."/>
            <person name="Yandava C."/>
            <person name="Haas B."/>
            <person name="Nusbaum C."/>
            <person name="Birren B."/>
        </authorList>
    </citation>
    <scope>NUCLEOTIDE SEQUENCE</scope>
    <source>
        <strain evidence="3">R3-111a-1</strain>
    </source>
</reference>
<dbReference type="InterPro" id="IPR010730">
    <property type="entry name" value="HET"/>
</dbReference>
<feature type="compositionally biased region" description="Basic and acidic residues" evidence="1">
    <location>
        <begin position="1289"/>
        <end position="1311"/>
    </location>
</feature>
<reference evidence="3" key="3">
    <citation type="submission" date="2010-09" db="EMBL/GenBank/DDBJ databases">
        <title>Annotation of Gaeumannomyces graminis var. tritici R3-111a-1.</title>
        <authorList>
            <consortium name="The Broad Institute Genome Sequencing Platform"/>
            <person name="Ma L.-J."/>
            <person name="Dead R."/>
            <person name="Young S.K."/>
            <person name="Zeng Q."/>
            <person name="Gargeya S."/>
            <person name="Fitzgerald M."/>
            <person name="Haas B."/>
            <person name="Abouelleil A."/>
            <person name="Alvarado L."/>
            <person name="Arachchi H.M."/>
            <person name="Berlin A."/>
            <person name="Brown A."/>
            <person name="Chapman S.B."/>
            <person name="Chen Z."/>
            <person name="Dunbar C."/>
            <person name="Freedman E."/>
            <person name="Gearin G."/>
            <person name="Gellesch M."/>
            <person name="Goldberg J."/>
            <person name="Griggs A."/>
            <person name="Gujja S."/>
            <person name="Heiman D."/>
            <person name="Howarth C."/>
            <person name="Larson L."/>
            <person name="Lui A."/>
            <person name="MacDonald P.J.P."/>
            <person name="Mehta T."/>
            <person name="Montmayeur A."/>
            <person name="Murphy C."/>
            <person name="Neiman D."/>
            <person name="Pearson M."/>
            <person name="Priest M."/>
            <person name="Roberts A."/>
            <person name="Saif S."/>
            <person name="Shea T."/>
            <person name="Shenoy N."/>
            <person name="Sisk P."/>
            <person name="Stolte C."/>
            <person name="Sykes S."/>
            <person name="Yandava C."/>
            <person name="Wortman J."/>
            <person name="Nusbaum C."/>
            <person name="Birren B."/>
        </authorList>
    </citation>
    <scope>NUCLEOTIDE SEQUENCE</scope>
    <source>
        <strain evidence="3">R3-111a-1</strain>
    </source>
</reference>
<dbReference type="HOGENOM" id="CLU_258003_0_0_1"/>
<dbReference type="OrthoDB" id="5135333at2759"/>
<name>J3NRW5_GAET3</name>
<evidence type="ECO:0000313" key="4">
    <source>
        <dbReference type="EnsemblFungi" id="EJT78921"/>
    </source>
</evidence>
<evidence type="ECO:0000313" key="3">
    <source>
        <dbReference type="EMBL" id="EJT78921.1"/>
    </source>
</evidence>
<feature type="compositionally biased region" description="Acidic residues" evidence="1">
    <location>
        <begin position="1256"/>
        <end position="1288"/>
    </location>
</feature>
<reference evidence="4" key="5">
    <citation type="submission" date="2018-04" db="UniProtKB">
        <authorList>
            <consortium name="EnsemblFungi"/>
        </authorList>
    </citation>
    <scope>IDENTIFICATION</scope>
    <source>
        <strain evidence="4">R3-111a-1</strain>
    </source>
</reference>
<dbReference type="Pfam" id="PF06985">
    <property type="entry name" value="HET"/>
    <property type="match status" value="1"/>
</dbReference>
<feature type="compositionally biased region" description="Low complexity" evidence="1">
    <location>
        <begin position="1"/>
        <end position="26"/>
    </location>
</feature>
<dbReference type="VEuPathDB" id="FungiDB:GGTG_04013"/>
<evidence type="ECO:0000313" key="5">
    <source>
        <dbReference type="Proteomes" id="UP000006039"/>
    </source>
</evidence>
<feature type="region of interest" description="Disordered" evidence="1">
    <location>
        <begin position="1"/>
        <end position="34"/>
    </location>
</feature>
<dbReference type="EMBL" id="GL385396">
    <property type="protein sequence ID" value="EJT78921.1"/>
    <property type="molecule type" value="Genomic_DNA"/>
</dbReference>
<dbReference type="InterPro" id="IPR011990">
    <property type="entry name" value="TPR-like_helical_dom_sf"/>
</dbReference>
<feature type="compositionally biased region" description="Polar residues" evidence="1">
    <location>
        <begin position="921"/>
        <end position="933"/>
    </location>
</feature>
<feature type="compositionally biased region" description="Polar residues" evidence="1">
    <location>
        <begin position="1202"/>
        <end position="1212"/>
    </location>
</feature>
<dbReference type="PANTHER" id="PTHR33112:SF12">
    <property type="entry name" value="HETEROKARYON INCOMPATIBILITY DOMAIN-CONTAINING PROTEIN"/>
    <property type="match status" value="1"/>
</dbReference>
<dbReference type="Proteomes" id="UP000006039">
    <property type="component" value="Unassembled WGS sequence"/>
</dbReference>
<dbReference type="RefSeq" id="XP_009220066.1">
    <property type="nucleotide sequence ID" value="XM_009221802.1"/>
</dbReference>
<evidence type="ECO:0000259" key="2">
    <source>
        <dbReference type="Pfam" id="PF06985"/>
    </source>
</evidence>
<dbReference type="EnsemblFungi" id="EJT78921">
    <property type="protein sequence ID" value="EJT78921"/>
    <property type="gene ID" value="GGTG_04013"/>
</dbReference>
<feature type="compositionally biased region" description="Basic and acidic residues" evidence="1">
    <location>
        <begin position="1216"/>
        <end position="1225"/>
    </location>
</feature>
<reference evidence="4" key="4">
    <citation type="journal article" date="2015" name="G3 (Bethesda)">
        <title>Genome sequences of three phytopathogenic species of the Magnaporthaceae family of fungi.</title>
        <authorList>
            <person name="Okagaki L.H."/>
            <person name="Nunes C.C."/>
            <person name="Sailsbery J."/>
            <person name="Clay B."/>
            <person name="Brown D."/>
            <person name="John T."/>
            <person name="Oh Y."/>
            <person name="Young N."/>
            <person name="Fitzgerald M."/>
            <person name="Haas B.J."/>
            <person name="Zeng Q."/>
            <person name="Young S."/>
            <person name="Adiconis X."/>
            <person name="Fan L."/>
            <person name="Levin J.Z."/>
            <person name="Mitchell T.K."/>
            <person name="Okubara P.A."/>
            <person name="Farman M.L."/>
            <person name="Kohn L.M."/>
            <person name="Birren B."/>
            <person name="Ma L.-J."/>
            <person name="Dean R.A."/>
        </authorList>
    </citation>
    <scope>NUCLEOTIDE SEQUENCE</scope>
    <source>
        <strain evidence="4">R3-111a-1</strain>
    </source>
</reference>
<protein>
    <recommendedName>
        <fullName evidence="2">Heterokaryon incompatibility domain-containing protein</fullName>
    </recommendedName>
</protein>
<accession>J3NRW5</accession>
<dbReference type="GeneID" id="20344471"/>
<dbReference type="Gene3D" id="1.25.40.10">
    <property type="entry name" value="Tetratricopeptide repeat domain"/>
    <property type="match status" value="1"/>
</dbReference>
<feature type="region of interest" description="Disordered" evidence="1">
    <location>
        <begin position="1183"/>
        <end position="1311"/>
    </location>
</feature>